<evidence type="ECO:0000313" key="3">
    <source>
        <dbReference type="Proteomes" id="UP000250235"/>
    </source>
</evidence>
<feature type="compositionally biased region" description="Basic and acidic residues" evidence="1">
    <location>
        <begin position="158"/>
        <end position="169"/>
    </location>
</feature>
<feature type="compositionally biased region" description="Basic and acidic residues" evidence="1">
    <location>
        <begin position="101"/>
        <end position="122"/>
    </location>
</feature>
<keyword evidence="3" id="KW-1185">Reference proteome</keyword>
<name>A0A2Z7D1G5_9LAMI</name>
<proteinExistence type="predicted"/>
<sequence>MRDRRVRVREARRDIRAWQTRSGRRISCVQHAHRRTTSSATSAHYLLHEHTIRAMLCGASYAQQVHDDRTMGARRVFHGLVDRITSPRRSERGPMAGGGDNVDKQQRGREEAESGGEERGELSKQLGIPLAVGSQLVVISKHSLRTYQSEHGGGPADRAPDQGGRSKEVERREVGVVAWAGSAHGVGFVGGLVRFN</sequence>
<reference evidence="2 3" key="1">
    <citation type="journal article" date="2015" name="Proc. Natl. Acad. Sci. U.S.A.">
        <title>The resurrection genome of Boea hygrometrica: A blueprint for survival of dehydration.</title>
        <authorList>
            <person name="Xiao L."/>
            <person name="Yang G."/>
            <person name="Zhang L."/>
            <person name="Yang X."/>
            <person name="Zhao S."/>
            <person name="Ji Z."/>
            <person name="Zhou Q."/>
            <person name="Hu M."/>
            <person name="Wang Y."/>
            <person name="Chen M."/>
            <person name="Xu Y."/>
            <person name="Jin H."/>
            <person name="Xiao X."/>
            <person name="Hu G."/>
            <person name="Bao F."/>
            <person name="Hu Y."/>
            <person name="Wan P."/>
            <person name="Li L."/>
            <person name="Deng X."/>
            <person name="Kuang T."/>
            <person name="Xiang C."/>
            <person name="Zhu J.K."/>
            <person name="Oliver M.J."/>
            <person name="He Y."/>
        </authorList>
    </citation>
    <scope>NUCLEOTIDE SEQUENCE [LARGE SCALE GENOMIC DNA]</scope>
    <source>
        <strain evidence="3">cv. XS01</strain>
    </source>
</reference>
<accession>A0A2Z7D1G5</accession>
<evidence type="ECO:0000256" key="1">
    <source>
        <dbReference type="SAM" id="MobiDB-lite"/>
    </source>
</evidence>
<feature type="region of interest" description="Disordered" evidence="1">
    <location>
        <begin position="146"/>
        <end position="169"/>
    </location>
</feature>
<gene>
    <name evidence="2" type="ORF">F511_07930</name>
</gene>
<evidence type="ECO:0000313" key="2">
    <source>
        <dbReference type="EMBL" id="KZV53075.1"/>
    </source>
</evidence>
<protein>
    <submittedName>
        <fullName evidence="2">Dynamin related protein 5A isoform 1</fullName>
    </submittedName>
</protein>
<dbReference type="AlphaFoldDB" id="A0A2Z7D1G5"/>
<dbReference type="EMBL" id="KQ990547">
    <property type="protein sequence ID" value="KZV53075.1"/>
    <property type="molecule type" value="Genomic_DNA"/>
</dbReference>
<organism evidence="2 3">
    <name type="scientific">Dorcoceras hygrometricum</name>
    <dbReference type="NCBI Taxonomy" id="472368"/>
    <lineage>
        <taxon>Eukaryota</taxon>
        <taxon>Viridiplantae</taxon>
        <taxon>Streptophyta</taxon>
        <taxon>Embryophyta</taxon>
        <taxon>Tracheophyta</taxon>
        <taxon>Spermatophyta</taxon>
        <taxon>Magnoliopsida</taxon>
        <taxon>eudicotyledons</taxon>
        <taxon>Gunneridae</taxon>
        <taxon>Pentapetalae</taxon>
        <taxon>asterids</taxon>
        <taxon>lamiids</taxon>
        <taxon>Lamiales</taxon>
        <taxon>Gesneriaceae</taxon>
        <taxon>Didymocarpoideae</taxon>
        <taxon>Trichosporeae</taxon>
        <taxon>Loxocarpinae</taxon>
        <taxon>Dorcoceras</taxon>
    </lineage>
</organism>
<dbReference type="Proteomes" id="UP000250235">
    <property type="component" value="Unassembled WGS sequence"/>
</dbReference>
<feature type="region of interest" description="Disordered" evidence="1">
    <location>
        <begin position="82"/>
        <end position="124"/>
    </location>
</feature>